<evidence type="ECO:0000313" key="3">
    <source>
        <dbReference type="Proteomes" id="UP000006727"/>
    </source>
</evidence>
<sequence length="278" mass="31834">MHVLNPLRILPLVSRRVEDLRFACLWSAELVPWCCWLRVGLEIRLEVEVEDRMAHHHFVLIHGGCYGAWAWCKLEDCLQRKGCKVTALDMTGAGIHPADPDSITTYEEYHQPALIFFESVPEGNLDKMSKAPAPFCKRITFNFKNGIENAPTSFYYPTSELRDVFYGDCDSQDIVLASKLVRPYPNRMLATPITYTQERHGQVPAVYIKYSQDNAFPPQAQEYMVSHYGPFQEVIELEGSHFNFWARVDDFTTLIVSLANKYTTQTSSPVYHATTQVT</sequence>
<dbReference type="GO" id="GO:0009694">
    <property type="term" value="P:jasmonic acid metabolic process"/>
    <property type="evidence" value="ECO:0000318"/>
    <property type="project" value="GO_Central"/>
</dbReference>
<gene>
    <name evidence="2" type="primary">LOC112276540</name>
    <name evidence="1" type="ORF">PHYPA_028942</name>
</gene>
<evidence type="ECO:0000313" key="1">
    <source>
        <dbReference type="EMBL" id="PNR28350.1"/>
    </source>
</evidence>
<keyword evidence="3" id="KW-1185">Reference proteome</keyword>
<dbReference type="EMBL" id="ABEU02000024">
    <property type="protein sequence ID" value="PNR28350.1"/>
    <property type="molecule type" value="Genomic_DNA"/>
</dbReference>
<dbReference type="GO" id="GO:0080030">
    <property type="term" value="F:methyl indole-3-acetate esterase activity"/>
    <property type="evidence" value="ECO:0000318"/>
    <property type="project" value="GO_Central"/>
</dbReference>
<dbReference type="SUPFAM" id="SSF53474">
    <property type="entry name" value="alpha/beta-Hydrolases"/>
    <property type="match status" value="1"/>
</dbReference>
<dbReference type="InterPro" id="IPR045889">
    <property type="entry name" value="MES/HNL"/>
</dbReference>
<reference evidence="1 3" key="1">
    <citation type="journal article" date="2008" name="Science">
        <title>The Physcomitrella genome reveals evolutionary insights into the conquest of land by plants.</title>
        <authorList>
            <person name="Rensing S."/>
            <person name="Lang D."/>
            <person name="Zimmer A."/>
            <person name="Terry A."/>
            <person name="Salamov A."/>
            <person name="Shapiro H."/>
            <person name="Nishiyama T."/>
            <person name="Perroud P.-F."/>
            <person name="Lindquist E."/>
            <person name="Kamisugi Y."/>
            <person name="Tanahashi T."/>
            <person name="Sakakibara K."/>
            <person name="Fujita T."/>
            <person name="Oishi K."/>
            <person name="Shin-I T."/>
            <person name="Kuroki Y."/>
            <person name="Toyoda A."/>
            <person name="Suzuki Y."/>
            <person name="Hashimoto A."/>
            <person name="Yamaguchi K."/>
            <person name="Sugano A."/>
            <person name="Kohara Y."/>
            <person name="Fujiyama A."/>
            <person name="Anterola A."/>
            <person name="Aoki S."/>
            <person name="Ashton N."/>
            <person name="Barbazuk W.B."/>
            <person name="Barker E."/>
            <person name="Bennetzen J."/>
            <person name="Bezanilla M."/>
            <person name="Blankenship R."/>
            <person name="Cho S.H."/>
            <person name="Dutcher S."/>
            <person name="Estelle M."/>
            <person name="Fawcett J.A."/>
            <person name="Gundlach H."/>
            <person name="Hanada K."/>
            <person name="Heyl A."/>
            <person name="Hicks K.A."/>
            <person name="Hugh J."/>
            <person name="Lohr M."/>
            <person name="Mayer K."/>
            <person name="Melkozernov A."/>
            <person name="Murata T."/>
            <person name="Nelson D."/>
            <person name="Pils B."/>
            <person name="Prigge M."/>
            <person name="Reiss B."/>
            <person name="Renner T."/>
            <person name="Rombauts S."/>
            <person name="Rushton P."/>
            <person name="Sanderfoot A."/>
            <person name="Schween G."/>
            <person name="Shiu S.-H."/>
            <person name="Stueber K."/>
            <person name="Theodoulou F.L."/>
            <person name="Tu H."/>
            <person name="Van de Peer Y."/>
            <person name="Verrier P.J."/>
            <person name="Waters E."/>
            <person name="Wood A."/>
            <person name="Yang L."/>
            <person name="Cove D."/>
            <person name="Cuming A."/>
            <person name="Hasebe M."/>
            <person name="Lucas S."/>
            <person name="Mishler D.B."/>
            <person name="Reski R."/>
            <person name="Grigoriev I."/>
            <person name="Quatrano R.S."/>
            <person name="Boore J.L."/>
        </authorList>
    </citation>
    <scope>NUCLEOTIDE SEQUENCE [LARGE SCALE GENOMIC DNA]</scope>
    <source>
        <strain evidence="2 3">cv. Gransden 2004</strain>
    </source>
</reference>
<dbReference type="InterPro" id="IPR029058">
    <property type="entry name" value="AB_hydrolase_fold"/>
</dbReference>
<dbReference type="PaxDb" id="3218-PP1S16_283V6.1"/>
<dbReference type="EnsemblPlants" id="Pp3c24_11800V3.1">
    <property type="protein sequence ID" value="Pp3c24_11800V3.1"/>
    <property type="gene ID" value="Pp3c24_11800"/>
</dbReference>
<accession>A0A2K1IGE5</accession>
<reference evidence="2" key="3">
    <citation type="submission" date="2020-12" db="UniProtKB">
        <authorList>
            <consortium name="EnsemblPlants"/>
        </authorList>
    </citation>
    <scope>IDENTIFICATION</scope>
</reference>
<dbReference type="KEGG" id="ppp:112276540"/>
<evidence type="ECO:0000313" key="2">
    <source>
        <dbReference type="EnsemblPlants" id="Pp3c24_11800V3.1"/>
    </source>
</evidence>
<dbReference type="GeneID" id="112276540"/>
<protein>
    <recommendedName>
        <fullName evidence="4">AB hydrolase-1 domain-containing protein</fullName>
    </recommendedName>
</protein>
<dbReference type="Proteomes" id="UP000006727">
    <property type="component" value="Chromosome 24"/>
</dbReference>
<dbReference type="GO" id="GO:0080032">
    <property type="term" value="F:methyl jasmonate esterase activity"/>
    <property type="evidence" value="ECO:0000318"/>
    <property type="project" value="GO_Central"/>
</dbReference>
<dbReference type="Gene3D" id="3.40.50.1820">
    <property type="entry name" value="alpha/beta hydrolase"/>
    <property type="match status" value="2"/>
</dbReference>
<proteinExistence type="predicted"/>
<evidence type="ECO:0008006" key="4">
    <source>
        <dbReference type="Google" id="ProtNLM"/>
    </source>
</evidence>
<dbReference type="AlphaFoldDB" id="A0A2K1IGE5"/>
<dbReference type="EnsemblPlants" id="Pp3c24_11800V3.3">
    <property type="protein sequence ID" value="Pp3c24_11800V3.3"/>
    <property type="gene ID" value="Pp3c24_11800"/>
</dbReference>
<dbReference type="Gramene" id="Pp3c24_11800V3.1">
    <property type="protein sequence ID" value="Pp3c24_11800V3.1"/>
    <property type="gene ID" value="Pp3c24_11800"/>
</dbReference>
<dbReference type="PANTHER" id="PTHR10992">
    <property type="entry name" value="METHYLESTERASE FAMILY MEMBER"/>
    <property type="match status" value="1"/>
</dbReference>
<dbReference type="PANTHER" id="PTHR10992:SF1032">
    <property type="entry name" value="METHYLESTERASE 17"/>
    <property type="match status" value="1"/>
</dbReference>
<name>A0A2K1IGE5_PHYPA</name>
<dbReference type="GO" id="GO:0080031">
    <property type="term" value="F:methyl salicylate esterase activity"/>
    <property type="evidence" value="ECO:0000318"/>
    <property type="project" value="GO_Central"/>
</dbReference>
<reference evidence="1 3" key="2">
    <citation type="journal article" date="2018" name="Plant J.">
        <title>The Physcomitrella patens chromosome-scale assembly reveals moss genome structure and evolution.</title>
        <authorList>
            <person name="Lang D."/>
            <person name="Ullrich K.K."/>
            <person name="Murat F."/>
            <person name="Fuchs J."/>
            <person name="Jenkins J."/>
            <person name="Haas F.B."/>
            <person name="Piednoel M."/>
            <person name="Gundlach H."/>
            <person name="Van Bel M."/>
            <person name="Meyberg R."/>
            <person name="Vives C."/>
            <person name="Morata J."/>
            <person name="Symeonidi A."/>
            <person name="Hiss M."/>
            <person name="Muchero W."/>
            <person name="Kamisugi Y."/>
            <person name="Saleh O."/>
            <person name="Blanc G."/>
            <person name="Decker E.L."/>
            <person name="van Gessel N."/>
            <person name="Grimwood J."/>
            <person name="Hayes R.D."/>
            <person name="Graham S.W."/>
            <person name="Gunter L.E."/>
            <person name="McDaniel S.F."/>
            <person name="Hoernstein S.N.W."/>
            <person name="Larsson A."/>
            <person name="Li F.W."/>
            <person name="Perroud P.F."/>
            <person name="Phillips J."/>
            <person name="Ranjan P."/>
            <person name="Rokshar D.S."/>
            <person name="Rothfels C.J."/>
            <person name="Schneider L."/>
            <person name="Shu S."/>
            <person name="Stevenson D.W."/>
            <person name="Thummler F."/>
            <person name="Tillich M."/>
            <person name="Villarreal Aguilar J.C."/>
            <person name="Widiez T."/>
            <person name="Wong G.K."/>
            <person name="Wymore A."/>
            <person name="Zhang Y."/>
            <person name="Zimmer A.D."/>
            <person name="Quatrano R.S."/>
            <person name="Mayer K.F.X."/>
            <person name="Goodstein D."/>
            <person name="Casacuberta J.M."/>
            <person name="Vandepoele K."/>
            <person name="Reski R."/>
            <person name="Cuming A.C."/>
            <person name="Tuskan G.A."/>
            <person name="Maumus F."/>
            <person name="Salse J."/>
            <person name="Schmutz J."/>
            <person name="Rensing S.A."/>
        </authorList>
    </citation>
    <scope>NUCLEOTIDE SEQUENCE [LARGE SCALE GENOMIC DNA]</scope>
    <source>
        <strain evidence="2 3">cv. Gransden 2004</strain>
    </source>
</reference>
<dbReference type="OrthoDB" id="1263307at2759"/>
<dbReference type="RefSeq" id="XP_024363716.1">
    <property type="nucleotide sequence ID" value="XM_024507948.2"/>
</dbReference>
<organism evidence="1">
    <name type="scientific">Physcomitrium patens</name>
    <name type="common">Spreading-leaved earth moss</name>
    <name type="synonym">Physcomitrella patens</name>
    <dbReference type="NCBI Taxonomy" id="3218"/>
    <lineage>
        <taxon>Eukaryota</taxon>
        <taxon>Viridiplantae</taxon>
        <taxon>Streptophyta</taxon>
        <taxon>Embryophyta</taxon>
        <taxon>Bryophyta</taxon>
        <taxon>Bryophytina</taxon>
        <taxon>Bryopsida</taxon>
        <taxon>Funariidae</taxon>
        <taxon>Funariales</taxon>
        <taxon>Funariaceae</taxon>
        <taxon>Physcomitrium</taxon>
    </lineage>
</organism>
<dbReference type="Gramene" id="Pp3c24_11800V3.3">
    <property type="protein sequence ID" value="Pp3c24_11800V3.3"/>
    <property type="gene ID" value="Pp3c24_11800"/>
</dbReference>
<dbReference type="GO" id="GO:0009696">
    <property type="term" value="P:salicylic acid metabolic process"/>
    <property type="evidence" value="ECO:0000318"/>
    <property type="project" value="GO_Central"/>
</dbReference>